<organism evidence="1">
    <name type="scientific">Neisseria meningitidis alpha275</name>
    <dbReference type="NCBI Taxonomy" id="295996"/>
    <lineage>
        <taxon>Bacteria</taxon>
        <taxon>Pseudomonadati</taxon>
        <taxon>Pseudomonadota</taxon>
        <taxon>Betaproteobacteria</taxon>
        <taxon>Neisseriales</taxon>
        <taxon>Neisseriaceae</taxon>
        <taxon>Neisseria</taxon>
    </lineage>
</organism>
<accession>C6SMH8</accession>
<sequence>MIIMVRVSCIGVADFDSNTVRTGFRTAVFVLFGRGGTLQTAYCRRYFGGCGPPEMYLLVLRYFVSNPHMENRLRFGIVPENRQD</sequence>
<dbReference type="EMBL" id="AM889138">
    <property type="protein sequence ID" value="CBA09714.1"/>
    <property type="molecule type" value="Genomic_DNA"/>
</dbReference>
<reference evidence="1" key="1">
    <citation type="journal article" date="2008" name="Proc. Natl. Acad. Sci. U.S.A.">
        <title>Whole-genome comparison of disease and carriage strains provides insights into virulence evolution in Neisseria meningitidis.</title>
        <authorList>
            <person name="Schoen C."/>
            <person name="Blom J."/>
            <person name="Claus H."/>
            <person name="Schramm-Glueck A."/>
            <person name="Brandt P."/>
            <person name="Mueller T."/>
            <person name="Goesmann A."/>
            <person name="Joseph B."/>
            <person name="Konietzny S."/>
            <person name="Kurzai O."/>
            <person name="Schmitt C."/>
            <person name="Friedrich T."/>
            <person name="Linke B."/>
            <person name="Vogel U."/>
            <person name="Frosch M."/>
        </authorList>
    </citation>
    <scope>NUCLEOTIDE SEQUENCE</scope>
    <source>
        <strain evidence="1">Alpha275</strain>
    </source>
</reference>
<gene>
    <name evidence="1" type="ORF">NMW_2156</name>
</gene>
<dbReference type="AlphaFoldDB" id="C6SMH8"/>
<evidence type="ECO:0000313" key="1">
    <source>
        <dbReference type="EMBL" id="CBA09714.1"/>
    </source>
</evidence>
<name>C6SMH8_NEIME</name>
<protein>
    <submittedName>
        <fullName evidence="1">Uncharacterized protein</fullName>
    </submittedName>
</protein>
<proteinExistence type="predicted"/>